<name>A0A849SR57_UNCEI</name>
<keyword evidence="2" id="KW-0732">Signal</keyword>
<proteinExistence type="predicted"/>
<reference evidence="4 5" key="1">
    <citation type="submission" date="2020-04" db="EMBL/GenBank/DDBJ databases">
        <title>Metagenomic profiling of ammonia- and methane-oxidizing microorganisms in a Dutch drinking water treatment plant.</title>
        <authorList>
            <person name="Poghosyan L."/>
            <person name="Leucker S."/>
        </authorList>
    </citation>
    <scope>NUCLEOTIDE SEQUENCE [LARGE SCALE GENOMIC DNA]</scope>
    <source>
        <strain evidence="4">S-RSF-IL-03</strain>
    </source>
</reference>
<comment type="caution">
    <text evidence="4">The sequence shown here is derived from an EMBL/GenBank/DDBJ whole genome shotgun (WGS) entry which is preliminary data.</text>
</comment>
<evidence type="ECO:0000259" key="3">
    <source>
        <dbReference type="Pfam" id="PF12770"/>
    </source>
</evidence>
<evidence type="ECO:0000313" key="5">
    <source>
        <dbReference type="Proteomes" id="UP000580839"/>
    </source>
</evidence>
<dbReference type="SUPFAM" id="SSF48452">
    <property type="entry name" value="TPR-like"/>
    <property type="match status" value="3"/>
</dbReference>
<protein>
    <submittedName>
        <fullName evidence="4">CHAT domain-containing protein</fullName>
    </submittedName>
</protein>
<dbReference type="Proteomes" id="UP000580839">
    <property type="component" value="Unassembled WGS sequence"/>
</dbReference>
<evidence type="ECO:0000313" key="4">
    <source>
        <dbReference type="EMBL" id="NOT34495.1"/>
    </source>
</evidence>
<accession>A0A849SR57</accession>
<feature type="region of interest" description="Disordered" evidence="1">
    <location>
        <begin position="883"/>
        <end position="906"/>
    </location>
</feature>
<evidence type="ECO:0000256" key="2">
    <source>
        <dbReference type="SAM" id="SignalP"/>
    </source>
</evidence>
<feature type="chain" id="PRO_5032784736" evidence="2">
    <location>
        <begin position="28"/>
        <end position="1057"/>
    </location>
</feature>
<dbReference type="EMBL" id="JABFRW010000125">
    <property type="protein sequence ID" value="NOT34495.1"/>
    <property type="molecule type" value="Genomic_DNA"/>
</dbReference>
<gene>
    <name evidence="4" type="ORF">HOP12_10030</name>
</gene>
<dbReference type="Pfam" id="PF13374">
    <property type="entry name" value="TPR_10"/>
    <property type="match status" value="1"/>
</dbReference>
<evidence type="ECO:0000256" key="1">
    <source>
        <dbReference type="SAM" id="MobiDB-lite"/>
    </source>
</evidence>
<organism evidence="4 5">
    <name type="scientific">Eiseniibacteriota bacterium</name>
    <dbReference type="NCBI Taxonomy" id="2212470"/>
    <lineage>
        <taxon>Bacteria</taxon>
        <taxon>Candidatus Eiseniibacteriota</taxon>
    </lineage>
</organism>
<feature type="domain" description="CHAT" evidence="3">
    <location>
        <begin position="706"/>
        <end position="1056"/>
    </location>
</feature>
<dbReference type="InterPro" id="IPR024983">
    <property type="entry name" value="CHAT_dom"/>
</dbReference>
<dbReference type="AlphaFoldDB" id="A0A849SR57"/>
<feature type="signal peptide" evidence="2">
    <location>
        <begin position="1"/>
        <end position="27"/>
    </location>
</feature>
<dbReference type="InterPro" id="IPR011990">
    <property type="entry name" value="TPR-like_helical_dom_sf"/>
</dbReference>
<dbReference type="Gene3D" id="1.25.40.10">
    <property type="entry name" value="Tetratricopeptide repeat domain"/>
    <property type="match status" value="2"/>
</dbReference>
<dbReference type="Pfam" id="PF12770">
    <property type="entry name" value="CHAT"/>
    <property type="match status" value="1"/>
</dbReference>
<sequence length="1057" mass="112984">MRRILSIAKLLCVMAGVALCPPGASRAAPDAELAESARLQGLRQWAPAESLAHLALARAERATPADSNSLALALELLARGRQTQGLYRDTLVLEWGTRLVRIREASISRDPLALADAELLLSRILGGYERYGEAPSHLARARALRASRSAAIDSRSSDSLLAEVDLVSGQLLRRAGELANAEVELRRALTVHERFATSRTRLLGLVYSELGGVLVGLQRLDEAQPILLRAAETWQAVGAAGASQLAGTFGSLSSLEKNRGDMAQSVEWLERAVEASERLLGENARSTLIHRLNLGSRLIEFGDHVAARRRLEPLVTPLEALFGAGHSTTETARSMLGIACFADGDTVSALRYLAASLAAMENRPGNHAAGVAFALQWQAVILRDRGDLEGSRRAVELALEQCRPLGATEGPMRVDLELLKMSVLAKQGALTPLATEVAEVSALVDSFELTGTPVEARARVAQAIALRRLGAPDSAWKTALAADAMSRAQMAFNASRLPDRQALGLSVQWSEALPQLTDLVRTRDPGAAAIAWDRSQRWRGWWNRERELRRPPQGGLDTARTGAHARWVAAERHYAERIVSDADSMRHPSVSARLERARAAAEQAEGRYRATEARGGMPRPASEPRLDEILAHLAPDEALVAFAEAVDDTASRLVAFVAHGAPARVELVSLGPLRTARATSARWLRALSEPPSARASAAERELRVLGRACRERLWDPLAAVLADARTIHVVSGPLDDLPWLALPVGAREYLVDTNRTIGVIEAERDLLTPRAATSNGRAITFGGPAFDQAPATGAAPLLALASRGAANPCMPFPRLEALPAATAEALDVAATLGTGPDHALVLTGAEASEGSFKREAPGHTLLHVATHGVVLGDTCATAAPGRRGVGGLTATSSRTSKRRRPVAEPIAEADKPSPWLARRVWLAFAGANHAGESNDPDGNDGMLTAEEVVTLDLRGVEWVVLSACHSGAGADWSKEGALGMRRAFHLAGARTVIASHWSIEDQAAREWMRALYQARAAGALGGAEAVAKACRATLEARRQSRRTTHPFYWAAFTATGP</sequence>